<evidence type="ECO:0000313" key="3">
    <source>
        <dbReference type="Proteomes" id="UP000006727"/>
    </source>
</evidence>
<dbReference type="EMBL" id="ABEU02000011">
    <property type="protein sequence ID" value="PNR44884.1"/>
    <property type="molecule type" value="Genomic_DNA"/>
</dbReference>
<sequence length="110" mass="12533">MNVGLVWIFLNSSCCKTSSHGSSFRVPPRSDSCCKIASLRAFVIKIIAYITIVTDIDRFLDEELPLRPRRRLTCASRSTTAALPSLRLSVKLRRKRKKKKKKLKKELNGI</sequence>
<evidence type="ECO:0000313" key="2">
    <source>
        <dbReference type="EnsemblPlants" id="PAC:32957904.CDS.1"/>
    </source>
</evidence>
<dbReference type="EnsemblPlants" id="Pp3c11_6020V3.1">
    <property type="protein sequence ID" value="PAC:32957904.CDS.1"/>
    <property type="gene ID" value="Pp3c11_6020"/>
</dbReference>
<reference evidence="1 3" key="2">
    <citation type="journal article" date="2018" name="Plant J.">
        <title>The Physcomitrella patens chromosome-scale assembly reveals moss genome structure and evolution.</title>
        <authorList>
            <person name="Lang D."/>
            <person name="Ullrich K.K."/>
            <person name="Murat F."/>
            <person name="Fuchs J."/>
            <person name="Jenkins J."/>
            <person name="Haas F.B."/>
            <person name="Piednoel M."/>
            <person name="Gundlach H."/>
            <person name="Van Bel M."/>
            <person name="Meyberg R."/>
            <person name="Vives C."/>
            <person name="Morata J."/>
            <person name="Symeonidi A."/>
            <person name="Hiss M."/>
            <person name="Muchero W."/>
            <person name="Kamisugi Y."/>
            <person name="Saleh O."/>
            <person name="Blanc G."/>
            <person name="Decker E.L."/>
            <person name="van Gessel N."/>
            <person name="Grimwood J."/>
            <person name="Hayes R.D."/>
            <person name="Graham S.W."/>
            <person name="Gunter L.E."/>
            <person name="McDaniel S.F."/>
            <person name="Hoernstein S.N.W."/>
            <person name="Larsson A."/>
            <person name="Li F.W."/>
            <person name="Perroud P.F."/>
            <person name="Phillips J."/>
            <person name="Ranjan P."/>
            <person name="Rokshar D.S."/>
            <person name="Rothfels C.J."/>
            <person name="Schneider L."/>
            <person name="Shu S."/>
            <person name="Stevenson D.W."/>
            <person name="Thummler F."/>
            <person name="Tillich M."/>
            <person name="Villarreal Aguilar J.C."/>
            <person name="Widiez T."/>
            <person name="Wong G.K."/>
            <person name="Wymore A."/>
            <person name="Zhang Y."/>
            <person name="Zimmer A.D."/>
            <person name="Quatrano R.S."/>
            <person name="Mayer K.F.X."/>
            <person name="Goodstein D."/>
            <person name="Casacuberta J.M."/>
            <person name="Vandepoele K."/>
            <person name="Reski R."/>
            <person name="Cuming A.C."/>
            <person name="Tuskan G.A."/>
            <person name="Maumus F."/>
            <person name="Salse J."/>
            <person name="Schmutz J."/>
            <person name="Rensing S.A."/>
        </authorList>
    </citation>
    <scope>NUCLEOTIDE SEQUENCE [LARGE SCALE GENOMIC DNA]</scope>
    <source>
        <strain evidence="2 3">cv. Gransden 2004</strain>
    </source>
</reference>
<reference evidence="2" key="3">
    <citation type="submission" date="2020-12" db="UniProtKB">
        <authorList>
            <consortium name="EnsemblPlants"/>
        </authorList>
    </citation>
    <scope>IDENTIFICATION</scope>
</reference>
<reference evidence="1 3" key="1">
    <citation type="journal article" date="2008" name="Science">
        <title>The Physcomitrella genome reveals evolutionary insights into the conquest of land by plants.</title>
        <authorList>
            <person name="Rensing S."/>
            <person name="Lang D."/>
            <person name="Zimmer A."/>
            <person name="Terry A."/>
            <person name="Salamov A."/>
            <person name="Shapiro H."/>
            <person name="Nishiyama T."/>
            <person name="Perroud P.-F."/>
            <person name="Lindquist E."/>
            <person name="Kamisugi Y."/>
            <person name="Tanahashi T."/>
            <person name="Sakakibara K."/>
            <person name="Fujita T."/>
            <person name="Oishi K."/>
            <person name="Shin-I T."/>
            <person name="Kuroki Y."/>
            <person name="Toyoda A."/>
            <person name="Suzuki Y."/>
            <person name="Hashimoto A."/>
            <person name="Yamaguchi K."/>
            <person name="Sugano A."/>
            <person name="Kohara Y."/>
            <person name="Fujiyama A."/>
            <person name="Anterola A."/>
            <person name="Aoki S."/>
            <person name="Ashton N."/>
            <person name="Barbazuk W.B."/>
            <person name="Barker E."/>
            <person name="Bennetzen J."/>
            <person name="Bezanilla M."/>
            <person name="Blankenship R."/>
            <person name="Cho S.H."/>
            <person name="Dutcher S."/>
            <person name="Estelle M."/>
            <person name="Fawcett J.A."/>
            <person name="Gundlach H."/>
            <person name="Hanada K."/>
            <person name="Heyl A."/>
            <person name="Hicks K.A."/>
            <person name="Hugh J."/>
            <person name="Lohr M."/>
            <person name="Mayer K."/>
            <person name="Melkozernov A."/>
            <person name="Murata T."/>
            <person name="Nelson D."/>
            <person name="Pils B."/>
            <person name="Prigge M."/>
            <person name="Reiss B."/>
            <person name="Renner T."/>
            <person name="Rombauts S."/>
            <person name="Rushton P."/>
            <person name="Sanderfoot A."/>
            <person name="Schween G."/>
            <person name="Shiu S.-H."/>
            <person name="Stueber K."/>
            <person name="Theodoulou F.L."/>
            <person name="Tu H."/>
            <person name="Van de Peer Y."/>
            <person name="Verrier P.J."/>
            <person name="Waters E."/>
            <person name="Wood A."/>
            <person name="Yang L."/>
            <person name="Cove D."/>
            <person name="Cuming A."/>
            <person name="Hasebe M."/>
            <person name="Lucas S."/>
            <person name="Mishler D.B."/>
            <person name="Reski R."/>
            <person name="Grigoriev I."/>
            <person name="Quatrano R.S."/>
            <person name="Boore J.L."/>
        </authorList>
    </citation>
    <scope>NUCLEOTIDE SEQUENCE [LARGE SCALE GENOMIC DNA]</scope>
    <source>
        <strain evidence="2 3">cv. Gransden 2004</strain>
    </source>
</reference>
<protein>
    <submittedName>
        <fullName evidence="1 2">Uncharacterized protein</fullName>
    </submittedName>
</protein>
<organism evidence="1">
    <name type="scientific">Physcomitrium patens</name>
    <name type="common">Spreading-leaved earth moss</name>
    <name type="synonym">Physcomitrella patens</name>
    <dbReference type="NCBI Taxonomy" id="3218"/>
    <lineage>
        <taxon>Eukaryota</taxon>
        <taxon>Viridiplantae</taxon>
        <taxon>Streptophyta</taxon>
        <taxon>Embryophyta</taxon>
        <taxon>Bryophyta</taxon>
        <taxon>Bryophytina</taxon>
        <taxon>Bryopsida</taxon>
        <taxon>Funariidae</taxon>
        <taxon>Funariales</taxon>
        <taxon>Funariaceae</taxon>
        <taxon>Physcomitrium</taxon>
    </lineage>
</organism>
<name>A0A2K1JTM1_PHYPA</name>
<keyword evidence="3" id="KW-1185">Reference proteome</keyword>
<dbReference type="AlphaFoldDB" id="A0A2K1JTM1"/>
<dbReference type="Gramene" id="Pp3c11_6020V3.1">
    <property type="protein sequence ID" value="PAC:32957904.CDS.1"/>
    <property type="gene ID" value="Pp3c11_6020"/>
</dbReference>
<dbReference type="Proteomes" id="UP000006727">
    <property type="component" value="Chromosome 11"/>
</dbReference>
<proteinExistence type="predicted"/>
<accession>A0A2K1JTM1</accession>
<gene>
    <name evidence="2" type="primary">LOC112288956</name>
    <name evidence="1" type="ORF">PHYPA_014654</name>
</gene>
<evidence type="ECO:0000313" key="1">
    <source>
        <dbReference type="EMBL" id="PNR44884.1"/>
    </source>
</evidence>